<gene>
    <name evidence="3" type="primary">LOC129341617</name>
</gene>
<feature type="region of interest" description="Disordered" evidence="1">
    <location>
        <begin position="44"/>
        <end position="82"/>
    </location>
</feature>
<feature type="compositionally biased region" description="Polar residues" evidence="1">
    <location>
        <begin position="60"/>
        <end position="77"/>
    </location>
</feature>
<dbReference type="KEGG" id="emc:129341617"/>
<name>A0AA97LI72_EUBMA</name>
<protein>
    <submittedName>
        <fullName evidence="3">Uncharacterized protein LOC129341617</fullName>
    </submittedName>
</protein>
<dbReference type="GeneID" id="129341617"/>
<dbReference type="AlphaFoldDB" id="A0AA97LI72"/>
<dbReference type="RefSeq" id="XP_054852872.1">
    <property type="nucleotide sequence ID" value="XM_054996897.1"/>
</dbReference>
<feature type="compositionally biased region" description="Polar residues" evidence="1">
    <location>
        <begin position="18"/>
        <end position="29"/>
    </location>
</feature>
<feature type="compositionally biased region" description="Low complexity" evidence="1">
    <location>
        <begin position="1"/>
        <end position="16"/>
    </location>
</feature>
<evidence type="ECO:0000313" key="3">
    <source>
        <dbReference type="RefSeq" id="XP_054852872.1"/>
    </source>
</evidence>
<reference evidence="3" key="1">
    <citation type="submission" date="2025-08" db="UniProtKB">
        <authorList>
            <consortium name="RefSeq"/>
        </authorList>
    </citation>
    <scope>IDENTIFICATION</scope>
    <source>
        <tissue evidence="3">Blood</tissue>
    </source>
</reference>
<accession>A0AA97LI72</accession>
<proteinExistence type="predicted"/>
<evidence type="ECO:0000313" key="2">
    <source>
        <dbReference type="Proteomes" id="UP001190640"/>
    </source>
</evidence>
<organism evidence="2 3">
    <name type="scientific">Eublepharis macularius</name>
    <name type="common">Leopard gecko</name>
    <name type="synonym">Cyrtodactylus macularius</name>
    <dbReference type="NCBI Taxonomy" id="481883"/>
    <lineage>
        <taxon>Eukaryota</taxon>
        <taxon>Metazoa</taxon>
        <taxon>Chordata</taxon>
        <taxon>Craniata</taxon>
        <taxon>Vertebrata</taxon>
        <taxon>Euteleostomi</taxon>
        <taxon>Lepidosauria</taxon>
        <taxon>Squamata</taxon>
        <taxon>Bifurcata</taxon>
        <taxon>Gekkota</taxon>
        <taxon>Eublepharidae</taxon>
        <taxon>Eublepharinae</taxon>
        <taxon>Eublepharis</taxon>
    </lineage>
</organism>
<sequence>MPEPAYSDSSASTASYPLTHSAQKQRKLSSCNLKRSRFGNPYFGFLTSSPDCNRPRPSDSSKPLNGRSPSNSQSQGSREPLEGAIQLKSNGSKSKELSLEMDKPKAVFVISEEGDDQQPLVLAEHINPYADALPEPNGILHNLGMAAMDERPVGLTVQGEGFSASPSTRREFDLWGQYPRLYRDSSSGCNVYEEQNNYTPVTEPNNSHQTFDTLASHTLCQTSVQ</sequence>
<evidence type="ECO:0000256" key="1">
    <source>
        <dbReference type="SAM" id="MobiDB-lite"/>
    </source>
</evidence>
<keyword evidence="2" id="KW-1185">Reference proteome</keyword>
<dbReference type="Proteomes" id="UP001190640">
    <property type="component" value="Chromosome 13"/>
</dbReference>
<feature type="region of interest" description="Disordered" evidence="1">
    <location>
        <begin position="1"/>
        <end position="29"/>
    </location>
</feature>